<evidence type="ECO:0000259" key="6">
    <source>
        <dbReference type="PROSITE" id="PS51012"/>
    </source>
</evidence>
<evidence type="ECO:0000313" key="7">
    <source>
        <dbReference type="EMBL" id="USS93775.1"/>
    </source>
</evidence>
<feature type="transmembrane region" description="Helical" evidence="5">
    <location>
        <begin position="186"/>
        <end position="204"/>
    </location>
</feature>
<evidence type="ECO:0000256" key="1">
    <source>
        <dbReference type="ARBA" id="ARBA00004141"/>
    </source>
</evidence>
<keyword evidence="5" id="KW-1003">Cell membrane</keyword>
<feature type="domain" description="ABC transmembrane type-2" evidence="6">
    <location>
        <begin position="36"/>
        <end position="262"/>
    </location>
</feature>
<name>A0ABY5C8T2_9LACO</name>
<comment type="subcellular location">
    <subcellularLocation>
        <location evidence="5">Cell membrane</location>
        <topology evidence="5">Multi-pass membrane protein</topology>
    </subcellularLocation>
    <subcellularLocation>
        <location evidence="1">Membrane</location>
        <topology evidence="1">Multi-pass membrane protein</topology>
    </subcellularLocation>
</comment>
<evidence type="ECO:0000256" key="4">
    <source>
        <dbReference type="ARBA" id="ARBA00023136"/>
    </source>
</evidence>
<dbReference type="InterPro" id="IPR047817">
    <property type="entry name" value="ABC2_TM_bact-type"/>
</dbReference>
<protein>
    <recommendedName>
        <fullName evidence="5">Transport permease protein</fullName>
    </recommendedName>
</protein>
<dbReference type="Proteomes" id="UP001057532">
    <property type="component" value="Chromosome"/>
</dbReference>
<keyword evidence="4 5" id="KW-0472">Membrane</keyword>
<comment type="similarity">
    <text evidence="5">Belongs to the ABC-2 integral membrane protein family.</text>
</comment>
<keyword evidence="3 5" id="KW-1133">Transmembrane helix</keyword>
<accession>A0ABY5C8T2</accession>
<reference evidence="7" key="1">
    <citation type="submission" date="2022-05" db="EMBL/GenBank/DDBJ databases">
        <authorList>
            <person name="Oliphant S.A."/>
            <person name="Watson-Haigh N.S."/>
            <person name="Sumby K.M."/>
            <person name="Gardner J.M."/>
            <person name="Jiranek V."/>
        </authorList>
    </citation>
    <scope>NUCLEOTIDE SEQUENCE</scope>
    <source>
        <strain evidence="7">Ru20-1</strain>
    </source>
</reference>
<keyword evidence="8" id="KW-1185">Reference proteome</keyword>
<evidence type="ECO:0000256" key="2">
    <source>
        <dbReference type="ARBA" id="ARBA00022692"/>
    </source>
</evidence>
<evidence type="ECO:0000313" key="8">
    <source>
        <dbReference type="Proteomes" id="UP001057532"/>
    </source>
</evidence>
<keyword evidence="5" id="KW-0813">Transport</keyword>
<dbReference type="PROSITE" id="PS51012">
    <property type="entry name" value="ABC_TM2"/>
    <property type="match status" value="1"/>
</dbReference>
<dbReference type="InterPro" id="IPR051784">
    <property type="entry name" value="Nod_factor_ABC_transporter"/>
</dbReference>
<dbReference type="PANTHER" id="PTHR43229:SF3">
    <property type="entry name" value="ABC-TYPE MULTIDRUG TRANSPORT SYSTEM, PERMEASE COMPONENT"/>
    <property type="match status" value="1"/>
</dbReference>
<dbReference type="Pfam" id="PF01061">
    <property type="entry name" value="ABC2_membrane"/>
    <property type="match status" value="1"/>
</dbReference>
<dbReference type="InterPro" id="IPR013525">
    <property type="entry name" value="ABC2_TM"/>
</dbReference>
<dbReference type="PANTHER" id="PTHR43229">
    <property type="entry name" value="NODULATION PROTEIN J"/>
    <property type="match status" value="1"/>
</dbReference>
<gene>
    <name evidence="7" type="ORF">M8332_02690</name>
</gene>
<feature type="transmembrane region" description="Helical" evidence="5">
    <location>
        <begin position="115"/>
        <end position="141"/>
    </location>
</feature>
<feature type="transmembrane region" description="Helical" evidence="5">
    <location>
        <begin position="72"/>
        <end position="94"/>
    </location>
</feature>
<keyword evidence="2 5" id="KW-0812">Transmembrane</keyword>
<feature type="transmembrane region" description="Helical" evidence="5">
    <location>
        <begin position="238"/>
        <end position="259"/>
    </location>
</feature>
<sequence>MGEKMNPNNFRNQSIGLRGMLIVILNEFKAFKSNLGSLVYMTIQPFLYYAFLVMGISYSIGPVKYRGLELPYSAYAVVGVIGLIMTMQMSNAIYRSTVDKQFGLMAIKFLSGVKPVYYVLGMSNFPIMGYLYQSLILYFILILTGINSYVPNFIVAVLVGTLMLIFWSSLGIFCSAMFKNYQQRDIVIQLVFAPIAFTAPSFYLDGFGPKYLILLSDINPLTYQLRALRSIAYGKWDISLIIISLIPTIIMFIVTCATLKRIHLTLQER</sequence>
<organism evidence="7 8">
    <name type="scientific">Fructilactobacillus ixorae</name>
    <dbReference type="NCBI Taxonomy" id="1750535"/>
    <lineage>
        <taxon>Bacteria</taxon>
        <taxon>Bacillati</taxon>
        <taxon>Bacillota</taxon>
        <taxon>Bacilli</taxon>
        <taxon>Lactobacillales</taxon>
        <taxon>Lactobacillaceae</taxon>
        <taxon>Fructilactobacillus</taxon>
    </lineage>
</organism>
<feature type="transmembrane region" description="Helical" evidence="5">
    <location>
        <begin position="153"/>
        <end position="174"/>
    </location>
</feature>
<dbReference type="EMBL" id="CP097478">
    <property type="protein sequence ID" value="USS93775.1"/>
    <property type="molecule type" value="Genomic_DNA"/>
</dbReference>
<evidence type="ECO:0000256" key="3">
    <source>
        <dbReference type="ARBA" id="ARBA00022989"/>
    </source>
</evidence>
<feature type="transmembrane region" description="Helical" evidence="5">
    <location>
        <begin position="38"/>
        <end position="60"/>
    </location>
</feature>
<dbReference type="RefSeq" id="WP_252780653.1">
    <property type="nucleotide sequence ID" value="NZ_CP097478.1"/>
</dbReference>
<evidence type="ECO:0000256" key="5">
    <source>
        <dbReference type="RuleBase" id="RU361157"/>
    </source>
</evidence>
<proteinExistence type="inferred from homology"/>